<comment type="caution">
    <text evidence="2">The sequence shown here is derived from an EMBL/GenBank/DDBJ whole genome shotgun (WGS) entry which is preliminary data.</text>
</comment>
<keyword evidence="1" id="KW-0472">Membrane</keyword>
<dbReference type="AlphaFoldDB" id="A0A917X5F9"/>
<reference evidence="2" key="2">
    <citation type="submission" date="2020-09" db="EMBL/GenBank/DDBJ databases">
        <authorList>
            <person name="Sun Q."/>
            <person name="Ohkuma M."/>
        </authorList>
    </citation>
    <scope>NUCLEOTIDE SEQUENCE</scope>
    <source>
        <strain evidence="2">JCM 19831</strain>
    </source>
</reference>
<feature type="transmembrane region" description="Helical" evidence="1">
    <location>
        <begin position="884"/>
        <end position="908"/>
    </location>
</feature>
<feature type="transmembrane region" description="Helical" evidence="1">
    <location>
        <begin position="475"/>
        <end position="494"/>
    </location>
</feature>
<evidence type="ECO:0000313" key="3">
    <source>
        <dbReference type="Proteomes" id="UP000642070"/>
    </source>
</evidence>
<reference evidence="2" key="1">
    <citation type="journal article" date="2014" name="Int. J. Syst. Evol. Microbiol.">
        <title>Complete genome sequence of Corynebacterium casei LMG S-19264T (=DSM 44701T), isolated from a smear-ripened cheese.</title>
        <authorList>
            <consortium name="US DOE Joint Genome Institute (JGI-PGF)"/>
            <person name="Walter F."/>
            <person name="Albersmeier A."/>
            <person name="Kalinowski J."/>
            <person name="Ruckert C."/>
        </authorList>
    </citation>
    <scope>NUCLEOTIDE SEQUENCE</scope>
    <source>
        <strain evidence="2">JCM 19831</strain>
    </source>
</reference>
<keyword evidence="1" id="KW-1133">Transmembrane helix</keyword>
<accession>A0A917X5F9</accession>
<name>A0A917X5F9_9ACTN</name>
<protein>
    <recommendedName>
        <fullName evidence="4">FtsX-like permease family protein</fullName>
    </recommendedName>
</protein>
<feature type="transmembrane region" description="Helical" evidence="1">
    <location>
        <begin position="391"/>
        <end position="410"/>
    </location>
</feature>
<keyword evidence="1" id="KW-0812">Transmembrane</keyword>
<sequence length="955" mass="96877">MVQTDFARVHCMLGLISGALRARRPQALVMALLTAITVIAALAAGWGAATAEHTATRQRIDAAGETQRTLGVRGPVDLGPSQGSTLERFRQLVSGDVLTSANTERMITGVRLAGGLHAGDRKQSVELRVLDDVCRNVTLTAGSCPAADGEVMLGADLARQLGVGPGAEVRHEAGLTAAPVELTVTGVFQAADPTGWYWSDQSGPAAFTTLGTIARAKVSVVATVDALLRPEAFDAPEELSAELVHLQGAFPQVYSGAPALAAALATDRRATLRGIRIAELQVLLFGALAIAVAAAYAAAERRGDAARLAIRGLPRWRALAATAGQSLIPLAAGAAVPLAVAYGLGQRPPIELWVLLGAAVVIVVAADWAATQRRVADLLRVVLPRRPLAAATVEVCALALAVAAFFQVATEPAADVRRDTGFGLSQAAPLLLAVGVGVLATRALLAAAGLAGRNALASGRVAGGIAGLTLGRRRTAYRIVPVLAAATCVAALAAQDWAGAAAARSERAAVELGADRVLRVAPVAPPRLLAAVRAADPSGREAMAVVVTGAAGSAPVVAVDSARFAAVTGQPAEDLRGTAPEALEFGGTALTLTAGGEGSVIRVVLSVAATGEQVVAEFGPVDPQPSARTVAVPPCDRGCRVDAIEADHGPVELRELTAGGRAVVDAGAFGDPARWRTTLGQAVSGIQVDQSGGGLRLLDAAPMSTSPIDSRLYAVNTPVPLPALVSGAALPAHEDPVVMIFGATVPLAPRPVATVPRGGTEGIVVDLDYAQRIAAAAGRAGGSGDRPEVWLGPAATDRTVERLRAAGLTVVGDDTVAKATGRAGRLAPALILLGGLAGAAAILLLGGVTAAVVAAVDRRQRAAERLALRRQGVGRAALRTAGRWSALAPVLVGVPVGLLAAVALRLLAPPPVRPFTDRWPVTEPAVQPLALGVVAVLALAVFAAVALSGRGEERP</sequence>
<feature type="transmembrane region" description="Helical" evidence="1">
    <location>
        <begin position="928"/>
        <end position="947"/>
    </location>
</feature>
<feature type="transmembrane region" description="Helical" evidence="1">
    <location>
        <begin position="319"/>
        <end position="344"/>
    </location>
</feature>
<evidence type="ECO:0000256" key="1">
    <source>
        <dbReference type="SAM" id="Phobius"/>
    </source>
</evidence>
<evidence type="ECO:0000313" key="2">
    <source>
        <dbReference type="EMBL" id="GGM69087.1"/>
    </source>
</evidence>
<evidence type="ECO:0008006" key="4">
    <source>
        <dbReference type="Google" id="ProtNLM"/>
    </source>
</evidence>
<organism evidence="2 3">
    <name type="scientific">Dactylosporangium sucinum</name>
    <dbReference type="NCBI Taxonomy" id="1424081"/>
    <lineage>
        <taxon>Bacteria</taxon>
        <taxon>Bacillati</taxon>
        <taxon>Actinomycetota</taxon>
        <taxon>Actinomycetes</taxon>
        <taxon>Micromonosporales</taxon>
        <taxon>Micromonosporaceae</taxon>
        <taxon>Dactylosporangium</taxon>
    </lineage>
</organism>
<dbReference type="Proteomes" id="UP000642070">
    <property type="component" value="Unassembled WGS sequence"/>
</dbReference>
<feature type="transmembrane region" description="Helical" evidence="1">
    <location>
        <begin position="430"/>
        <end position="451"/>
    </location>
</feature>
<feature type="transmembrane region" description="Helical" evidence="1">
    <location>
        <begin position="350"/>
        <end position="370"/>
    </location>
</feature>
<feature type="transmembrane region" description="Helical" evidence="1">
    <location>
        <begin position="830"/>
        <end position="856"/>
    </location>
</feature>
<gene>
    <name evidence="2" type="ORF">GCM10007977_083480</name>
</gene>
<dbReference type="EMBL" id="BMPI01000058">
    <property type="protein sequence ID" value="GGM69087.1"/>
    <property type="molecule type" value="Genomic_DNA"/>
</dbReference>
<feature type="transmembrane region" description="Helical" evidence="1">
    <location>
        <begin position="280"/>
        <end position="299"/>
    </location>
</feature>
<keyword evidence="3" id="KW-1185">Reference proteome</keyword>
<proteinExistence type="predicted"/>
<feature type="transmembrane region" description="Helical" evidence="1">
    <location>
        <begin position="27"/>
        <end position="49"/>
    </location>
</feature>